<name>A0A0A9ATT9_ARUDO</name>
<proteinExistence type="predicted"/>
<dbReference type="AlphaFoldDB" id="A0A0A9ATT9"/>
<reference evidence="1" key="1">
    <citation type="submission" date="2014-09" db="EMBL/GenBank/DDBJ databases">
        <authorList>
            <person name="Magalhaes I.L.F."/>
            <person name="Oliveira U."/>
            <person name="Santos F.R."/>
            <person name="Vidigal T.H.D.A."/>
            <person name="Brescovit A.D."/>
            <person name="Santos A.J."/>
        </authorList>
    </citation>
    <scope>NUCLEOTIDE SEQUENCE</scope>
    <source>
        <tissue evidence="1">Shoot tissue taken approximately 20 cm above the soil surface</tissue>
    </source>
</reference>
<accession>A0A0A9ATT9</accession>
<reference evidence="1" key="2">
    <citation type="journal article" date="2015" name="Data Brief">
        <title>Shoot transcriptome of the giant reed, Arundo donax.</title>
        <authorList>
            <person name="Barrero R.A."/>
            <person name="Guerrero F.D."/>
            <person name="Moolhuijzen P."/>
            <person name="Goolsby J.A."/>
            <person name="Tidwell J."/>
            <person name="Bellgard S.E."/>
            <person name="Bellgard M.I."/>
        </authorList>
    </citation>
    <scope>NUCLEOTIDE SEQUENCE</scope>
    <source>
        <tissue evidence="1">Shoot tissue taken approximately 20 cm above the soil surface</tissue>
    </source>
</reference>
<organism evidence="1">
    <name type="scientific">Arundo donax</name>
    <name type="common">Giant reed</name>
    <name type="synonym">Donax arundinaceus</name>
    <dbReference type="NCBI Taxonomy" id="35708"/>
    <lineage>
        <taxon>Eukaryota</taxon>
        <taxon>Viridiplantae</taxon>
        <taxon>Streptophyta</taxon>
        <taxon>Embryophyta</taxon>
        <taxon>Tracheophyta</taxon>
        <taxon>Spermatophyta</taxon>
        <taxon>Magnoliopsida</taxon>
        <taxon>Liliopsida</taxon>
        <taxon>Poales</taxon>
        <taxon>Poaceae</taxon>
        <taxon>PACMAD clade</taxon>
        <taxon>Arundinoideae</taxon>
        <taxon>Arundineae</taxon>
        <taxon>Arundo</taxon>
    </lineage>
</organism>
<dbReference type="EMBL" id="GBRH01244597">
    <property type="protein sequence ID" value="JAD53298.1"/>
    <property type="molecule type" value="Transcribed_RNA"/>
</dbReference>
<protein>
    <submittedName>
        <fullName evidence="1">Uncharacterized protein</fullName>
    </submittedName>
</protein>
<evidence type="ECO:0000313" key="1">
    <source>
        <dbReference type="EMBL" id="JAD53298.1"/>
    </source>
</evidence>
<sequence>MIESCSGLMTIRLLFSHPKLLLNLDRELEWEIC</sequence>